<organism evidence="1 2">
    <name type="scientific">Solanum verrucosum</name>
    <dbReference type="NCBI Taxonomy" id="315347"/>
    <lineage>
        <taxon>Eukaryota</taxon>
        <taxon>Viridiplantae</taxon>
        <taxon>Streptophyta</taxon>
        <taxon>Embryophyta</taxon>
        <taxon>Tracheophyta</taxon>
        <taxon>Spermatophyta</taxon>
        <taxon>Magnoliopsida</taxon>
        <taxon>eudicotyledons</taxon>
        <taxon>Gunneridae</taxon>
        <taxon>Pentapetalae</taxon>
        <taxon>asterids</taxon>
        <taxon>lamiids</taxon>
        <taxon>Solanales</taxon>
        <taxon>Solanaceae</taxon>
        <taxon>Solanoideae</taxon>
        <taxon>Solaneae</taxon>
        <taxon>Solanum</taxon>
    </lineage>
</organism>
<evidence type="ECO:0000313" key="1">
    <source>
        <dbReference type="EMBL" id="WMV55214.1"/>
    </source>
</evidence>
<evidence type="ECO:0000313" key="2">
    <source>
        <dbReference type="Proteomes" id="UP001234989"/>
    </source>
</evidence>
<dbReference type="EMBL" id="CP133622">
    <property type="protein sequence ID" value="WMV55214.1"/>
    <property type="molecule type" value="Genomic_DNA"/>
</dbReference>
<reference evidence="1" key="1">
    <citation type="submission" date="2023-08" db="EMBL/GenBank/DDBJ databases">
        <title>A de novo genome assembly of Solanum verrucosum Schlechtendal, a Mexican diploid species geographically isolated from the other diploid A-genome species in potato relatives.</title>
        <authorList>
            <person name="Hosaka K."/>
        </authorList>
    </citation>
    <scope>NUCLEOTIDE SEQUENCE</scope>
    <source>
        <tissue evidence="1">Young leaves</tissue>
    </source>
</reference>
<keyword evidence="2" id="KW-1185">Reference proteome</keyword>
<sequence>MLILITYICIII</sequence>
<dbReference type="Proteomes" id="UP001234989">
    <property type="component" value="Chromosome 11"/>
</dbReference>
<proteinExistence type="predicted"/>
<accession>A0AAF0V139</accession>
<gene>
    <name evidence="1" type="ORF">MTR67_048599</name>
</gene>
<name>A0AAF0V139_SOLVR</name>
<protein>
    <submittedName>
        <fullName evidence="1">Uncharacterized protein</fullName>
    </submittedName>
</protein>